<dbReference type="PROSITE" id="PS51257">
    <property type="entry name" value="PROKAR_LIPOPROTEIN"/>
    <property type="match status" value="1"/>
</dbReference>
<evidence type="ECO:0000256" key="1">
    <source>
        <dbReference type="SAM" id="MobiDB-lite"/>
    </source>
</evidence>
<feature type="signal peptide" evidence="2">
    <location>
        <begin position="1"/>
        <end position="23"/>
    </location>
</feature>
<dbReference type="AlphaFoldDB" id="D5H4Z6"/>
<proteinExistence type="predicted"/>
<evidence type="ECO:0000313" key="3">
    <source>
        <dbReference type="EMBL" id="CBH23101.1"/>
    </source>
</evidence>
<evidence type="ECO:0000313" key="4">
    <source>
        <dbReference type="Proteomes" id="UP000000933"/>
    </source>
</evidence>
<reference evidence="3 4" key="1">
    <citation type="journal article" date="2010" name="ISME J.">
        <title>Fine-scale evolution: genomic, phenotypic and ecological differentiation in two coexisting Salinibacter ruber strains.</title>
        <authorList>
            <person name="Pena A."/>
            <person name="Teeling H."/>
            <person name="Huerta-Cepas J."/>
            <person name="Santos F."/>
            <person name="Yarza P."/>
            <person name="Brito-Echeverria J."/>
            <person name="Lucio M."/>
            <person name="Schmitt-Kopplin P."/>
            <person name="Meseguer I."/>
            <person name="Schenowitz C."/>
            <person name="Dossat C."/>
            <person name="Barbe V."/>
            <person name="Dopazo J."/>
            <person name="Rossello-Mora R."/>
            <person name="Schuler M."/>
            <person name="Glockner F.O."/>
            <person name="Amann R."/>
            <person name="Gabaldon T."/>
            <person name="Anton J."/>
        </authorList>
    </citation>
    <scope>NUCLEOTIDE SEQUENCE [LARGE SCALE GENOMIC DNA]</scope>
    <source>
        <strain evidence="3 4">M8</strain>
    </source>
</reference>
<dbReference type="Proteomes" id="UP000000933">
    <property type="component" value="Chromosome"/>
</dbReference>
<gene>
    <name evidence="3" type="ordered locus">SRM_00180</name>
</gene>
<feature type="chain" id="PRO_5003072548" evidence="2">
    <location>
        <begin position="24"/>
        <end position="76"/>
    </location>
</feature>
<feature type="region of interest" description="Disordered" evidence="1">
    <location>
        <begin position="25"/>
        <end position="76"/>
    </location>
</feature>
<sequence length="76" mass="7830">MRRPSFTSLLVTALVAIVLTAGCDLTGGQEDENPPDDGTPSPSPSLSGEQPVPFRNGERVPVADSVIPLSTPSRAG</sequence>
<evidence type="ECO:0000256" key="2">
    <source>
        <dbReference type="SAM" id="SignalP"/>
    </source>
</evidence>
<keyword evidence="2" id="KW-0732">Signal</keyword>
<dbReference type="KEGG" id="srm:SRM_00180"/>
<feature type="compositionally biased region" description="Low complexity" evidence="1">
    <location>
        <begin position="36"/>
        <end position="48"/>
    </location>
</feature>
<reference evidence="4" key="2">
    <citation type="submission" date="2010-04" db="EMBL/GenBank/DDBJ databases">
        <title>Genome sequence of Salinibacter ruber M8.</title>
        <authorList>
            <consortium name="Genoscope"/>
        </authorList>
    </citation>
    <scope>NUCLEOTIDE SEQUENCE [LARGE SCALE GENOMIC DNA]</scope>
    <source>
        <strain evidence="4">M8</strain>
    </source>
</reference>
<organism evidence="3 4">
    <name type="scientific">Salinibacter ruber (strain M8)</name>
    <dbReference type="NCBI Taxonomy" id="761659"/>
    <lineage>
        <taxon>Bacteria</taxon>
        <taxon>Pseudomonadati</taxon>
        <taxon>Rhodothermota</taxon>
        <taxon>Rhodothermia</taxon>
        <taxon>Rhodothermales</taxon>
        <taxon>Salinibacteraceae</taxon>
        <taxon>Salinibacter</taxon>
    </lineage>
</organism>
<dbReference type="HOGENOM" id="CLU_2652357_0_0_10"/>
<dbReference type="EMBL" id="FP565814">
    <property type="protein sequence ID" value="CBH23101.1"/>
    <property type="molecule type" value="Genomic_DNA"/>
</dbReference>
<protein>
    <submittedName>
        <fullName evidence="3">Uncharacterized protein</fullName>
    </submittedName>
</protein>
<accession>D5H4Z6</accession>
<name>D5H4Z6_SALRM</name>